<reference evidence="2" key="1">
    <citation type="submission" date="2021-02" db="EMBL/GenBank/DDBJ databases">
        <authorList>
            <person name="Dougan E. K."/>
            <person name="Rhodes N."/>
            <person name="Thang M."/>
            <person name="Chan C."/>
        </authorList>
    </citation>
    <scope>NUCLEOTIDE SEQUENCE</scope>
</reference>
<dbReference type="OrthoDB" id="426365at2759"/>
<evidence type="ECO:0000313" key="2">
    <source>
        <dbReference type="EMBL" id="CAE7191079.1"/>
    </source>
</evidence>
<proteinExistence type="predicted"/>
<dbReference type="EMBL" id="CAJNIZ010001448">
    <property type="protein sequence ID" value="CAE7191079.1"/>
    <property type="molecule type" value="Genomic_DNA"/>
</dbReference>
<accession>A0A812IWD5</accession>
<keyword evidence="1" id="KW-1133">Transmembrane helix</keyword>
<keyword evidence="1" id="KW-0472">Membrane</keyword>
<protein>
    <submittedName>
        <fullName evidence="2">Uncharacterized protein</fullName>
    </submittedName>
</protein>
<name>A0A812IWD5_SYMPI</name>
<keyword evidence="3" id="KW-1185">Reference proteome</keyword>
<feature type="transmembrane region" description="Helical" evidence="1">
    <location>
        <begin position="106"/>
        <end position="125"/>
    </location>
</feature>
<feature type="non-terminal residue" evidence="2">
    <location>
        <position position="144"/>
    </location>
</feature>
<evidence type="ECO:0000256" key="1">
    <source>
        <dbReference type="SAM" id="Phobius"/>
    </source>
</evidence>
<comment type="caution">
    <text evidence="2">The sequence shown here is derived from an EMBL/GenBank/DDBJ whole genome shotgun (WGS) entry which is preliminary data.</text>
</comment>
<gene>
    <name evidence="2" type="ORF">SPIL2461_LOCUS1484</name>
</gene>
<evidence type="ECO:0000313" key="3">
    <source>
        <dbReference type="Proteomes" id="UP000649617"/>
    </source>
</evidence>
<sequence length="144" mass="15947">GHTKYFVMGLWLFGFVFALFTPLSALSTWCLAIFGTYLLSEDAQMRPCYELIRNSSIGICCGTGGLRMLMPFFLLGFINSLVDGASLAQIFTTYGWQTFKLIPVDALLGIFICELICTLITWRVLKAILPLASPPGFTRVQDSA</sequence>
<dbReference type="Proteomes" id="UP000649617">
    <property type="component" value="Unassembled WGS sequence"/>
</dbReference>
<feature type="transmembrane region" description="Helical" evidence="1">
    <location>
        <begin position="12"/>
        <end position="39"/>
    </location>
</feature>
<organism evidence="2 3">
    <name type="scientific">Symbiodinium pilosum</name>
    <name type="common">Dinoflagellate</name>
    <dbReference type="NCBI Taxonomy" id="2952"/>
    <lineage>
        <taxon>Eukaryota</taxon>
        <taxon>Sar</taxon>
        <taxon>Alveolata</taxon>
        <taxon>Dinophyceae</taxon>
        <taxon>Suessiales</taxon>
        <taxon>Symbiodiniaceae</taxon>
        <taxon>Symbiodinium</taxon>
    </lineage>
</organism>
<keyword evidence="1" id="KW-0812">Transmembrane</keyword>
<dbReference type="AlphaFoldDB" id="A0A812IWD5"/>